<keyword evidence="1" id="KW-0812">Transmembrane</keyword>
<proteinExistence type="predicted"/>
<dbReference type="Proteomes" id="UP000192257">
    <property type="component" value="Unassembled WGS sequence"/>
</dbReference>
<accession>A0A1X0P5X1</accession>
<feature type="transmembrane region" description="Helical" evidence="1">
    <location>
        <begin position="21"/>
        <end position="39"/>
    </location>
</feature>
<dbReference type="RefSeq" id="XP_028885896.1">
    <property type="nucleotide sequence ID" value="XM_029023081.1"/>
</dbReference>
<dbReference type="GeneID" id="39982861"/>
<protein>
    <submittedName>
        <fullName evidence="2">Uncharacterized protein</fullName>
    </submittedName>
</protein>
<feature type="transmembrane region" description="Helical" evidence="1">
    <location>
        <begin position="45"/>
        <end position="62"/>
    </location>
</feature>
<reference evidence="2 3" key="1">
    <citation type="submission" date="2017-03" db="EMBL/GenBank/DDBJ databases">
        <title>An alternative strategy for trypanosome survival in the mammalian bloodstream revealed through genome and transcriptome analysis of the ubiquitous bovine parasite Trypanosoma (Megatrypanum) theileri.</title>
        <authorList>
            <person name="Kelly S."/>
            <person name="Ivens A."/>
            <person name="Mott A."/>
            <person name="O'Neill E."/>
            <person name="Emms D."/>
            <person name="Macleod O."/>
            <person name="Voorheis P."/>
            <person name="Matthews J."/>
            <person name="Matthews K."/>
            <person name="Carrington M."/>
        </authorList>
    </citation>
    <scope>NUCLEOTIDE SEQUENCE [LARGE SCALE GENOMIC DNA]</scope>
    <source>
        <strain evidence="2">Edinburgh</strain>
    </source>
</reference>
<keyword evidence="1" id="KW-1133">Transmembrane helix</keyword>
<comment type="caution">
    <text evidence="2">The sequence shown here is derived from an EMBL/GenBank/DDBJ whole genome shotgun (WGS) entry which is preliminary data.</text>
</comment>
<keyword evidence="3" id="KW-1185">Reference proteome</keyword>
<dbReference type="VEuPathDB" id="TriTrypDB:TM35_000054260"/>
<sequence length="170" mass="19416">MERSSADVRRVWGTSHRNRRLVHRIMWIIVWCVGVVTVSKMHLDSVKMYIIISTLLLIFVSLGRMRKKRVVNAHDVPSPRVVDEVPRNISRDETPTATQLPISSVRRECAVFTALRNIGTPQALRAVRDKEFQDLILHTPPDSIQCCCGSGTRFARCCRVIQDALHQCEL</sequence>
<dbReference type="EMBL" id="NBCO01000005">
    <property type="protein sequence ID" value="ORC91830.1"/>
    <property type="molecule type" value="Genomic_DNA"/>
</dbReference>
<organism evidence="2 3">
    <name type="scientific">Trypanosoma theileri</name>
    <dbReference type="NCBI Taxonomy" id="67003"/>
    <lineage>
        <taxon>Eukaryota</taxon>
        <taxon>Discoba</taxon>
        <taxon>Euglenozoa</taxon>
        <taxon>Kinetoplastea</taxon>
        <taxon>Metakinetoplastina</taxon>
        <taxon>Trypanosomatida</taxon>
        <taxon>Trypanosomatidae</taxon>
        <taxon>Trypanosoma</taxon>
    </lineage>
</organism>
<evidence type="ECO:0000313" key="3">
    <source>
        <dbReference type="Proteomes" id="UP000192257"/>
    </source>
</evidence>
<gene>
    <name evidence="2" type="ORF">TM35_000054260</name>
</gene>
<dbReference type="OrthoDB" id="245957at2759"/>
<name>A0A1X0P5X1_9TRYP</name>
<evidence type="ECO:0000256" key="1">
    <source>
        <dbReference type="SAM" id="Phobius"/>
    </source>
</evidence>
<keyword evidence="1" id="KW-0472">Membrane</keyword>
<dbReference type="AlphaFoldDB" id="A0A1X0P5X1"/>
<evidence type="ECO:0000313" key="2">
    <source>
        <dbReference type="EMBL" id="ORC91830.1"/>
    </source>
</evidence>